<reference evidence="2" key="1">
    <citation type="journal article" date="2021" name="Proc. Natl. Acad. Sci. U.S.A.">
        <title>A Catalog of Tens of Thousands of Viruses from Human Metagenomes Reveals Hidden Associations with Chronic Diseases.</title>
        <authorList>
            <person name="Tisza M.J."/>
            <person name="Buck C.B."/>
        </authorList>
    </citation>
    <scope>NUCLEOTIDE SEQUENCE</scope>
    <source>
        <strain evidence="2">CtwVB15</strain>
    </source>
</reference>
<sequence>MSISNAVDFKQEREKKYNDLIGKYEPDEQARFPELLAIATEGFESRFGDFLGECFEVIGLSNSKTGQFFTPYNVARVCGQITFDKEAVDSAIAEKGYVGINEPAAGGGAMIVAFLEAMKESGYNFQTQSLTVAQDIDYRCAYMCYVTLSLLGAPAIVYIGDTLTLDIWDELHTPFYVLNYLKFKRHDKDPVADEPPAVENKMKSVPVFKSGNDGQFSLF</sequence>
<evidence type="ECO:0000313" key="2">
    <source>
        <dbReference type="EMBL" id="DAF95979.1"/>
    </source>
</evidence>
<dbReference type="InterPro" id="IPR029063">
    <property type="entry name" value="SAM-dependent_MTases_sf"/>
</dbReference>
<dbReference type="GO" id="GO:0008170">
    <property type="term" value="F:N-methyltransferase activity"/>
    <property type="evidence" value="ECO:0007669"/>
    <property type="project" value="InterPro"/>
</dbReference>
<evidence type="ECO:0000259" key="1">
    <source>
        <dbReference type="Pfam" id="PF02384"/>
    </source>
</evidence>
<dbReference type="GO" id="GO:0003677">
    <property type="term" value="F:DNA binding"/>
    <property type="evidence" value="ECO:0007669"/>
    <property type="project" value="InterPro"/>
</dbReference>
<protein>
    <submittedName>
        <fullName evidence="2">Type-1 restriction enzyme</fullName>
    </submittedName>
</protein>
<accession>A0A8S5UNH5</accession>
<proteinExistence type="predicted"/>
<name>A0A8S5UNH5_9CAUD</name>
<dbReference type="EMBL" id="BK016112">
    <property type="protein sequence ID" value="DAF95979.1"/>
    <property type="molecule type" value="Genomic_DNA"/>
</dbReference>
<dbReference type="Gene3D" id="3.40.50.150">
    <property type="entry name" value="Vaccinia Virus protein VP39"/>
    <property type="match status" value="1"/>
</dbReference>
<dbReference type="SUPFAM" id="SSF53335">
    <property type="entry name" value="S-adenosyl-L-methionine-dependent methyltransferases"/>
    <property type="match status" value="1"/>
</dbReference>
<feature type="domain" description="DNA methylase adenine-specific" evidence="1">
    <location>
        <begin position="62"/>
        <end position="186"/>
    </location>
</feature>
<organism evidence="2">
    <name type="scientific">Myoviridae sp. ctwVB15</name>
    <dbReference type="NCBI Taxonomy" id="2825208"/>
    <lineage>
        <taxon>Viruses</taxon>
        <taxon>Duplodnaviria</taxon>
        <taxon>Heunggongvirae</taxon>
        <taxon>Uroviricota</taxon>
        <taxon>Caudoviricetes</taxon>
    </lineage>
</organism>
<dbReference type="Pfam" id="PF02384">
    <property type="entry name" value="N6_Mtase"/>
    <property type="match status" value="1"/>
</dbReference>
<dbReference type="InterPro" id="IPR003356">
    <property type="entry name" value="DNA_methylase_A-5"/>
</dbReference>